<dbReference type="Proteomes" id="UP000334990">
    <property type="component" value="Unassembled WGS sequence"/>
</dbReference>
<dbReference type="Gene3D" id="3.40.47.10">
    <property type="match status" value="1"/>
</dbReference>
<evidence type="ECO:0000256" key="14">
    <source>
        <dbReference type="PIRNR" id="PIRNR000447"/>
    </source>
</evidence>
<dbReference type="GO" id="GO:0006633">
    <property type="term" value="P:fatty acid biosynthetic process"/>
    <property type="evidence" value="ECO:0007669"/>
    <property type="project" value="UniProtKB-UniRule"/>
</dbReference>
<keyword evidence="10 14" id="KW-0012">Acyltransferase</keyword>
<dbReference type="PANTHER" id="PTHR11712:SF336">
    <property type="entry name" value="3-OXOACYL-[ACYL-CARRIER-PROTEIN] SYNTHASE, MITOCHONDRIAL"/>
    <property type="match status" value="1"/>
</dbReference>
<evidence type="ECO:0000256" key="5">
    <source>
        <dbReference type="ARBA" id="ARBA00022516"/>
    </source>
</evidence>
<proteinExistence type="inferred from homology"/>
<dbReference type="InterPro" id="IPR017568">
    <property type="entry name" value="3-oxoacyl-ACP_synth-2"/>
</dbReference>
<evidence type="ECO:0000256" key="12">
    <source>
        <dbReference type="ARBA" id="ARBA00047318"/>
    </source>
</evidence>
<evidence type="ECO:0000256" key="11">
    <source>
        <dbReference type="ARBA" id="ARBA00024006"/>
    </source>
</evidence>
<keyword evidence="9 14" id="KW-0275">Fatty acid biosynthesis</keyword>
<organism evidence="18 19">
    <name type="scientific">Acrocarpospora corrugata</name>
    <dbReference type="NCBI Taxonomy" id="35763"/>
    <lineage>
        <taxon>Bacteria</taxon>
        <taxon>Bacillati</taxon>
        <taxon>Actinomycetota</taxon>
        <taxon>Actinomycetes</taxon>
        <taxon>Streptosporangiales</taxon>
        <taxon>Streptosporangiaceae</taxon>
        <taxon>Acrocarpospora</taxon>
    </lineage>
</organism>
<dbReference type="EMBL" id="BLAD01000057">
    <property type="protein sequence ID" value="GES02332.1"/>
    <property type="molecule type" value="Genomic_DNA"/>
</dbReference>
<evidence type="ECO:0000256" key="6">
    <source>
        <dbReference type="ARBA" id="ARBA00022679"/>
    </source>
</evidence>
<evidence type="ECO:0000256" key="3">
    <source>
        <dbReference type="ARBA" id="ARBA00012356"/>
    </source>
</evidence>
<evidence type="ECO:0000256" key="9">
    <source>
        <dbReference type="ARBA" id="ARBA00023160"/>
    </source>
</evidence>
<comment type="function">
    <text evidence="11 14">Involved in the type II fatty acid elongation cycle. Catalyzes the elongation of a wide range of acyl-ACP by the addition of two carbons from malonyl-ACP to an acyl acceptor. Can efficiently catalyze the conversion of palmitoleoyl-ACP (cis-hexadec-9-enoyl-ACP) to cis-vaccenoyl-ACP (cis-octadec-11-enoyl-ACP), an essential step in the thermal regulation of fatty acid composition.</text>
</comment>
<feature type="domain" description="Ketosynthase family 3 (KS3)" evidence="17">
    <location>
        <begin position="5"/>
        <end position="409"/>
    </location>
</feature>
<evidence type="ECO:0000256" key="16">
    <source>
        <dbReference type="RuleBase" id="RU003694"/>
    </source>
</evidence>
<dbReference type="NCBIfam" id="TIGR03150">
    <property type="entry name" value="fabF"/>
    <property type="match status" value="1"/>
</dbReference>
<evidence type="ECO:0000259" key="17">
    <source>
        <dbReference type="PROSITE" id="PS52004"/>
    </source>
</evidence>
<dbReference type="FunFam" id="3.40.47.10:FF:000018">
    <property type="entry name" value="3-oxoacyl-[acyl-carrier-protein] synthase 2"/>
    <property type="match status" value="1"/>
</dbReference>
<dbReference type="EC" id="2.3.1.179" evidence="3 14"/>
<comment type="catalytic activity">
    <reaction evidence="13 14">
        <text>a fatty acyl-[ACP] + malonyl-[ACP] + H(+) = a 3-oxoacyl-[ACP] + holo-[ACP] + CO2</text>
        <dbReference type="Rhea" id="RHEA:22836"/>
        <dbReference type="Rhea" id="RHEA-COMP:9623"/>
        <dbReference type="Rhea" id="RHEA-COMP:9685"/>
        <dbReference type="Rhea" id="RHEA-COMP:9916"/>
        <dbReference type="Rhea" id="RHEA-COMP:14125"/>
        <dbReference type="ChEBI" id="CHEBI:15378"/>
        <dbReference type="ChEBI" id="CHEBI:16526"/>
        <dbReference type="ChEBI" id="CHEBI:64479"/>
        <dbReference type="ChEBI" id="CHEBI:78449"/>
        <dbReference type="ChEBI" id="CHEBI:78776"/>
        <dbReference type="ChEBI" id="CHEBI:138651"/>
    </reaction>
</comment>
<dbReference type="InterPro" id="IPR014030">
    <property type="entry name" value="Ketoacyl_synth_N"/>
</dbReference>
<dbReference type="GO" id="GO:0005829">
    <property type="term" value="C:cytosol"/>
    <property type="evidence" value="ECO:0007669"/>
    <property type="project" value="TreeGrafter"/>
</dbReference>
<dbReference type="NCBIfam" id="NF005589">
    <property type="entry name" value="PRK07314.1"/>
    <property type="match status" value="1"/>
</dbReference>
<dbReference type="PROSITE" id="PS52004">
    <property type="entry name" value="KS3_2"/>
    <property type="match status" value="1"/>
</dbReference>
<evidence type="ECO:0000256" key="8">
    <source>
        <dbReference type="ARBA" id="ARBA00023098"/>
    </source>
</evidence>
<dbReference type="SMART" id="SM00825">
    <property type="entry name" value="PKS_KS"/>
    <property type="match status" value="1"/>
</dbReference>
<dbReference type="InterPro" id="IPR000794">
    <property type="entry name" value="Beta-ketoacyl_synthase"/>
</dbReference>
<comment type="similarity">
    <text evidence="2 14 16">Belongs to the thiolase-like superfamily. Beta-ketoacyl-ACP synthases family.</text>
</comment>
<keyword evidence="5 14" id="KW-0444">Lipid biosynthesis</keyword>
<dbReference type="UniPathway" id="UPA00094"/>
<gene>
    <name evidence="18" type="ORF">Acor_43980</name>
</gene>
<reference evidence="18 19" key="1">
    <citation type="submission" date="2019-10" db="EMBL/GenBank/DDBJ databases">
        <title>Whole genome shotgun sequence of Acrocarpospora corrugata NBRC 13972.</title>
        <authorList>
            <person name="Ichikawa N."/>
            <person name="Kimura A."/>
            <person name="Kitahashi Y."/>
            <person name="Komaki H."/>
            <person name="Oguchi A."/>
        </authorList>
    </citation>
    <scope>NUCLEOTIDE SEQUENCE [LARGE SCALE GENOMIC DNA]</scope>
    <source>
        <strain evidence="18 19">NBRC 13972</strain>
    </source>
</reference>
<keyword evidence="8" id="KW-0443">Lipid metabolism</keyword>
<accession>A0A5M3W2T8</accession>
<dbReference type="AlphaFoldDB" id="A0A5M3W2T8"/>
<evidence type="ECO:0000256" key="15">
    <source>
        <dbReference type="PIRSR" id="PIRSR000447-1"/>
    </source>
</evidence>
<keyword evidence="19" id="KW-1185">Reference proteome</keyword>
<evidence type="ECO:0000256" key="10">
    <source>
        <dbReference type="ARBA" id="ARBA00023315"/>
    </source>
</evidence>
<dbReference type="PANTHER" id="PTHR11712">
    <property type="entry name" value="POLYKETIDE SYNTHASE-RELATED"/>
    <property type="match status" value="1"/>
</dbReference>
<protein>
    <recommendedName>
        <fullName evidence="4 14">3-oxoacyl-[acyl-carrier-protein] synthase 2</fullName>
        <ecNumber evidence="3 14">2.3.1.179</ecNumber>
    </recommendedName>
</protein>
<evidence type="ECO:0000313" key="19">
    <source>
        <dbReference type="Proteomes" id="UP000334990"/>
    </source>
</evidence>
<sequence length="410" mass="42358">MSTDRVRVVVTGLGATTPLGGDVASTWSALLDGRSGVRPLTEDWVDSVPVKFAGRVAVEPGEVLPRPEARRLDRAEQFALIAARQAWQDAGTPEVEPTRLGVVVGSGIGGITTILDAYDTFKEKGWTRLSPFTVPMLMPNGSAGWIGIDIGAKGGVHATVSACATGAEAIGYAIDMIRSGRVDVVVAGGAEAAIHPLNIGSFAAMRAMSTRNDEPQRASRPFDKGRDGFVLGEGAGIVVLESEAHARARGAKIYAVAAGVGYSSDAHHIAQPEPSGAGVQLAMRRVLADAGLTGSDIRHVNAHATSTPAGDVVETIAIKEAIGSHPIVTATKSMTGHLLGGAGGIESIFTILALSERIVPATINVDDLDDGIEVDIARTEARKLPDGQIAAVNNSFGFGGHNVAVAFTTV</sequence>
<dbReference type="Pfam" id="PF02801">
    <property type="entry name" value="Ketoacyl-synt_C"/>
    <property type="match status" value="1"/>
</dbReference>
<name>A0A5M3W2T8_9ACTN</name>
<dbReference type="InterPro" id="IPR018201">
    <property type="entry name" value="Ketoacyl_synth_AS"/>
</dbReference>
<comment type="catalytic activity">
    <reaction evidence="12 14">
        <text>(9Z)-hexadecenoyl-[ACP] + malonyl-[ACP] + H(+) = 3-oxo-(11Z)-octadecenoyl-[ACP] + holo-[ACP] + CO2</text>
        <dbReference type="Rhea" id="RHEA:55040"/>
        <dbReference type="Rhea" id="RHEA-COMP:9623"/>
        <dbReference type="Rhea" id="RHEA-COMP:9685"/>
        <dbReference type="Rhea" id="RHEA-COMP:10800"/>
        <dbReference type="Rhea" id="RHEA-COMP:14074"/>
        <dbReference type="ChEBI" id="CHEBI:15378"/>
        <dbReference type="ChEBI" id="CHEBI:16526"/>
        <dbReference type="ChEBI" id="CHEBI:64479"/>
        <dbReference type="ChEBI" id="CHEBI:78449"/>
        <dbReference type="ChEBI" id="CHEBI:83989"/>
        <dbReference type="ChEBI" id="CHEBI:138538"/>
        <dbReference type="EC" id="2.3.1.179"/>
    </reaction>
</comment>
<dbReference type="InterPro" id="IPR014031">
    <property type="entry name" value="Ketoacyl_synth_C"/>
</dbReference>
<keyword evidence="7" id="KW-0276">Fatty acid metabolism</keyword>
<dbReference type="SUPFAM" id="SSF53901">
    <property type="entry name" value="Thiolase-like"/>
    <property type="match status" value="2"/>
</dbReference>
<evidence type="ECO:0000313" key="18">
    <source>
        <dbReference type="EMBL" id="GES02332.1"/>
    </source>
</evidence>
<comment type="caution">
    <text evidence="18">The sequence shown here is derived from an EMBL/GenBank/DDBJ whole genome shotgun (WGS) entry which is preliminary data.</text>
</comment>
<dbReference type="RefSeq" id="WP_155338559.1">
    <property type="nucleotide sequence ID" value="NZ_BAAABN010000002.1"/>
</dbReference>
<evidence type="ECO:0000256" key="7">
    <source>
        <dbReference type="ARBA" id="ARBA00022832"/>
    </source>
</evidence>
<dbReference type="InterPro" id="IPR020841">
    <property type="entry name" value="PKS_Beta-ketoAc_synthase_dom"/>
</dbReference>
<dbReference type="OrthoDB" id="9808669at2"/>
<evidence type="ECO:0000256" key="13">
    <source>
        <dbReference type="ARBA" id="ARBA00047659"/>
    </source>
</evidence>
<evidence type="ECO:0000256" key="4">
    <source>
        <dbReference type="ARBA" id="ARBA00014657"/>
    </source>
</evidence>
<dbReference type="Pfam" id="PF00109">
    <property type="entry name" value="ketoacyl-synt"/>
    <property type="match status" value="1"/>
</dbReference>
<evidence type="ECO:0000256" key="1">
    <source>
        <dbReference type="ARBA" id="ARBA00005194"/>
    </source>
</evidence>
<feature type="active site" description="For beta-ketoacyl synthase activity" evidence="15">
    <location>
        <position position="163"/>
    </location>
</feature>
<dbReference type="PIRSF" id="PIRSF000447">
    <property type="entry name" value="KAS_II"/>
    <property type="match status" value="1"/>
</dbReference>
<dbReference type="InterPro" id="IPR016039">
    <property type="entry name" value="Thiolase-like"/>
</dbReference>
<keyword evidence="6 14" id="KW-0808">Transferase</keyword>
<dbReference type="CDD" id="cd00834">
    <property type="entry name" value="KAS_I_II"/>
    <property type="match status" value="1"/>
</dbReference>
<comment type="pathway">
    <text evidence="1 14">Lipid metabolism; fatty acid biosynthesis.</text>
</comment>
<dbReference type="GO" id="GO:0004315">
    <property type="term" value="F:3-oxoacyl-[acyl-carrier-protein] synthase activity"/>
    <property type="evidence" value="ECO:0007669"/>
    <property type="project" value="UniProtKB-UniRule"/>
</dbReference>
<dbReference type="PROSITE" id="PS00606">
    <property type="entry name" value="KS3_1"/>
    <property type="match status" value="1"/>
</dbReference>
<evidence type="ECO:0000256" key="2">
    <source>
        <dbReference type="ARBA" id="ARBA00008467"/>
    </source>
</evidence>